<name>A0ABS8W3A9_DATST</name>
<dbReference type="InterPro" id="IPR045261">
    <property type="entry name" value="MORC_ATPase"/>
</dbReference>
<dbReference type="EMBL" id="JACEIK010006668">
    <property type="protein sequence ID" value="MCE2056096.1"/>
    <property type="molecule type" value="Genomic_DNA"/>
</dbReference>
<protein>
    <submittedName>
        <fullName evidence="1">Uncharacterized protein</fullName>
    </submittedName>
</protein>
<accession>A0ABS8W3A9</accession>
<dbReference type="PANTHER" id="PTHR23336:SF69">
    <property type="entry name" value="PROTEIN MICRORCHIDIA 7-LIKE"/>
    <property type="match status" value="1"/>
</dbReference>
<evidence type="ECO:0000313" key="1">
    <source>
        <dbReference type="EMBL" id="MCE2056096.1"/>
    </source>
</evidence>
<keyword evidence="2" id="KW-1185">Reference proteome</keyword>
<evidence type="ECO:0000313" key="2">
    <source>
        <dbReference type="Proteomes" id="UP000823775"/>
    </source>
</evidence>
<comment type="caution">
    <text evidence="1">The sequence shown here is derived from an EMBL/GenBank/DDBJ whole genome shotgun (WGS) entry which is preliminary data.</text>
</comment>
<dbReference type="Proteomes" id="UP000823775">
    <property type="component" value="Unassembled WGS sequence"/>
</dbReference>
<gene>
    <name evidence="1" type="ORF">HAX54_044036</name>
</gene>
<organism evidence="1 2">
    <name type="scientific">Datura stramonium</name>
    <name type="common">Jimsonweed</name>
    <name type="synonym">Common thornapple</name>
    <dbReference type="NCBI Taxonomy" id="4076"/>
    <lineage>
        <taxon>Eukaryota</taxon>
        <taxon>Viridiplantae</taxon>
        <taxon>Streptophyta</taxon>
        <taxon>Embryophyta</taxon>
        <taxon>Tracheophyta</taxon>
        <taxon>Spermatophyta</taxon>
        <taxon>Magnoliopsida</taxon>
        <taxon>eudicotyledons</taxon>
        <taxon>Gunneridae</taxon>
        <taxon>Pentapetalae</taxon>
        <taxon>asterids</taxon>
        <taxon>lamiids</taxon>
        <taxon>Solanales</taxon>
        <taxon>Solanaceae</taxon>
        <taxon>Solanoideae</taxon>
        <taxon>Datureae</taxon>
        <taxon>Datura</taxon>
    </lineage>
</organism>
<dbReference type="PANTHER" id="PTHR23336">
    <property type="entry name" value="ZINC FINGER CW-TYPE COILED-COIL DOMAIN PROTEIN 3"/>
    <property type="match status" value="1"/>
</dbReference>
<reference evidence="1 2" key="1">
    <citation type="journal article" date="2021" name="BMC Genomics">
        <title>Datura genome reveals duplications of psychoactive alkaloid biosynthetic genes and high mutation rate following tissue culture.</title>
        <authorList>
            <person name="Rajewski A."/>
            <person name="Carter-House D."/>
            <person name="Stajich J."/>
            <person name="Litt A."/>
        </authorList>
    </citation>
    <scope>NUCLEOTIDE SEQUENCE [LARGE SCALE GENOMIC DNA]</scope>
    <source>
        <strain evidence="1">AR-01</strain>
    </source>
</reference>
<sequence length="113" mass="12885">MPIKQEIIDLTYDLDVPTNTTMHNMMIPITNYDFDDIQESPMKKMKVESESWNQPSIIAPLSIHPITSCKQFWKAGEYNGKTGFSSGAYDQTVGMDHVRVHPKFLHSNATSHK</sequence>
<proteinExistence type="predicted"/>